<dbReference type="SMART" id="SM00530">
    <property type="entry name" value="HTH_XRE"/>
    <property type="match status" value="1"/>
</dbReference>
<dbReference type="EMBL" id="NRRY01000116">
    <property type="protein sequence ID" value="MBK1621776.1"/>
    <property type="molecule type" value="Genomic_DNA"/>
</dbReference>
<keyword evidence="4" id="KW-1185">Reference proteome</keyword>
<dbReference type="InterPro" id="IPR010982">
    <property type="entry name" value="Lambda_DNA-bd_dom_sf"/>
</dbReference>
<dbReference type="InterPro" id="IPR001387">
    <property type="entry name" value="Cro/C1-type_HTH"/>
</dbReference>
<name>A0A9X0WE76_9GAMM</name>
<evidence type="ECO:0000313" key="3">
    <source>
        <dbReference type="EMBL" id="MBK1621776.1"/>
    </source>
</evidence>
<dbReference type="GO" id="GO:0003677">
    <property type="term" value="F:DNA binding"/>
    <property type="evidence" value="ECO:0007669"/>
    <property type="project" value="InterPro"/>
</dbReference>
<proteinExistence type="predicted"/>
<dbReference type="RefSeq" id="WP_200252041.1">
    <property type="nucleotide sequence ID" value="NZ_NRRY01000116.1"/>
</dbReference>
<comment type="caution">
    <text evidence="3">The sequence shown here is derived from an EMBL/GenBank/DDBJ whole genome shotgun (WGS) entry which is preliminary data.</text>
</comment>
<feature type="compositionally biased region" description="Basic and acidic residues" evidence="1">
    <location>
        <begin position="104"/>
        <end position="115"/>
    </location>
</feature>
<protein>
    <submittedName>
        <fullName evidence="3">Transcriptional regulator</fullName>
    </submittedName>
</protein>
<accession>A0A9X0WE76</accession>
<dbReference type="AlphaFoldDB" id="A0A9X0WE76"/>
<organism evidence="3 4">
    <name type="scientific">Lamprobacter modestohalophilus</name>
    <dbReference type="NCBI Taxonomy" id="1064514"/>
    <lineage>
        <taxon>Bacteria</taxon>
        <taxon>Pseudomonadati</taxon>
        <taxon>Pseudomonadota</taxon>
        <taxon>Gammaproteobacteria</taxon>
        <taxon>Chromatiales</taxon>
        <taxon>Chromatiaceae</taxon>
        <taxon>Lamprobacter</taxon>
    </lineage>
</organism>
<evidence type="ECO:0000313" key="4">
    <source>
        <dbReference type="Proteomes" id="UP001138768"/>
    </source>
</evidence>
<dbReference type="CDD" id="cd00093">
    <property type="entry name" value="HTH_XRE"/>
    <property type="match status" value="1"/>
</dbReference>
<gene>
    <name evidence="3" type="ORF">CKO42_26025</name>
</gene>
<feature type="domain" description="HTH cro/C1-type" evidence="2">
    <location>
        <begin position="33"/>
        <end position="86"/>
    </location>
</feature>
<evidence type="ECO:0000259" key="2">
    <source>
        <dbReference type="PROSITE" id="PS50943"/>
    </source>
</evidence>
<dbReference type="Proteomes" id="UP001138768">
    <property type="component" value="Unassembled WGS sequence"/>
</dbReference>
<reference evidence="3 4" key="1">
    <citation type="journal article" date="2020" name="Microorganisms">
        <title>Osmotic Adaptation and Compatible Solute Biosynthesis of Phototrophic Bacteria as Revealed from Genome Analyses.</title>
        <authorList>
            <person name="Imhoff J.F."/>
            <person name="Rahn T."/>
            <person name="Kunzel S."/>
            <person name="Keller A."/>
            <person name="Neulinger S.C."/>
        </authorList>
    </citation>
    <scope>NUCLEOTIDE SEQUENCE [LARGE SCALE GENOMIC DNA]</scope>
    <source>
        <strain evidence="3 4">DSM 25653</strain>
    </source>
</reference>
<dbReference type="Pfam" id="PF13560">
    <property type="entry name" value="HTH_31"/>
    <property type="match status" value="1"/>
</dbReference>
<evidence type="ECO:0000256" key="1">
    <source>
        <dbReference type="SAM" id="MobiDB-lite"/>
    </source>
</evidence>
<dbReference type="SUPFAM" id="SSF47413">
    <property type="entry name" value="lambda repressor-like DNA-binding domains"/>
    <property type="match status" value="1"/>
</dbReference>
<dbReference type="PROSITE" id="PS50943">
    <property type="entry name" value="HTH_CROC1"/>
    <property type="match status" value="1"/>
</dbReference>
<feature type="region of interest" description="Disordered" evidence="1">
    <location>
        <begin position="99"/>
        <end position="124"/>
    </location>
</feature>
<sequence>MKTFTEVMNSLPEERRARVEARADRLIAEEMTLRDLRKARDLTQVRMAERLGVGQDNVSRLEGRADMLLSTLRNYVQAMGGSLDLIARFPDRPDVTLSGLFGHDGLDDGSAEKNQDTATEPHPQ</sequence>
<dbReference type="Gene3D" id="1.10.260.40">
    <property type="entry name" value="lambda repressor-like DNA-binding domains"/>
    <property type="match status" value="1"/>
</dbReference>